<dbReference type="InterPro" id="IPR003790">
    <property type="entry name" value="GHL10"/>
</dbReference>
<dbReference type="InterPro" id="IPR017853">
    <property type="entry name" value="GH"/>
</dbReference>
<dbReference type="InterPro" id="IPR052177">
    <property type="entry name" value="Divisome_Glycosyl_Hydrolase"/>
</dbReference>
<evidence type="ECO:0000259" key="2">
    <source>
        <dbReference type="Pfam" id="PF02638"/>
    </source>
</evidence>
<feature type="domain" description="Glycosyl hydrolase-like 10" evidence="2">
    <location>
        <begin position="42"/>
        <end position="322"/>
    </location>
</feature>
<proteinExistence type="predicted"/>
<reference evidence="3" key="1">
    <citation type="journal article" date="2020" name="mSystems">
        <title>Genome- and Community-Level Interaction Insights into Carbon Utilization and Element Cycling Functions of Hydrothermarchaeota in Hydrothermal Sediment.</title>
        <authorList>
            <person name="Zhou Z."/>
            <person name="Liu Y."/>
            <person name="Xu W."/>
            <person name="Pan J."/>
            <person name="Luo Z.H."/>
            <person name="Li M."/>
        </authorList>
    </citation>
    <scope>NUCLEOTIDE SEQUENCE [LARGE SCALE GENOMIC DNA]</scope>
    <source>
        <strain evidence="3">SpSt-774</strain>
    </source>
</reference>
<keyword evidence="1" id="KW-0732">Signal</keyword>
<dbReference type="PANTHER" id="PTHR43405:SF1">
    <property type="entry name" value="GLYCOSYL HYDROLASE DIGH"/>
    <property type="match status" value="1"/>
</dbReference>
<sequence length="590" mass="69600">MNWQKNLADRLIIGLGGLFLFFPLLYPLPHKGLWIRGISIAAPDSLPRIIKVIEDLNITDVYVQMVVGGSSYYNSKILPRSEYLARHSNQDYSPADSLLGYCKKRNIRFHAWINALTVWSFYKKPDSLNHIFYKKPDWFLRDVFGRSMLDYSGYQWTDLGLEGLFIQPDNPFVADFLKEICLEIMEKYKLDGIHFDFFRYPGIYWGIGDSLKTSIFAGLEAENIRWLSLKRYPKLSLFNRWLVYNFYKFNKIREENLYHLARMLYQAIKKNRNILISFAVVADPAWARYQYAQNWWQWNNCYDYVISMAYTQDVGLFNDFLDFTYSRRPLTIMGIGLLWKGMEESAICERSLITQRRGRGFCYFDFASIDTMFDIGRLNCDTVICLFKDTTESATLANLFSESPPQRMVDSGKVFTKMDTDLDFFLFLASLSLNPEQDLRQLALTREKFLEYIHNDVCTFEYINNKIFTGLDNLIEPPGREIIYEFFPYEDNDTVKALEYAKTKKNLTKKLYIYPVSMAPFVSEVFSSNKGERKILHQRSGIYVFEIKRVKNGGRKMKANRVKKENLPIFRYWTIKERFDKFVKEDYGDK</sequence>
<accession>A0A7C4TFZ3</accession>
<dbReference type="EMBL" id="DTGZ01000023">
    <property type="protein sequence ID" value="HGV96903.1"/>
    <property type="molecule type" value="Genomic_DNA"/>
</dbReference>
<dbReference type="PANTHER" id="PTHR43405">
    <property type="entry name" value="GLYCOSYL HYDROLASE DIGH"/>
    <property type="match status" value="1"/>
</dbReference>
<gene>
    <name evidence="3" type="ORF">ENV60_01220</name>
</gene>
<dbReference type="AlphaFoldDB" id="A0A7C4TFZ3"/>
<dbReference type="Pfam" id="PF02638">
    <property type="entry name" value="GHL10"/>
    <property type="match status" value="1"/>
</dbReference>
<dbReference type="SUPFAM" id="SSF51445">
    <property type="entry name" value="(Trans)glycosidases"/>
    <property type="match status" value="1"/>
</dbReference>
<comment type="caution">
    <text evidence="3">The sequence shown here is derived from an EMBL/GenBank/DDBJ whole genome shotgun (WGS) entry which is preliminary data.</text>
</comment>
<evidence type="ECO:0000313" key="3">
    <source>
        <dbReference type="EMBL" id="HGV96903.1"/>
    </source>
</evidence>
<evidence type="ECO:0000256" key="1">
    <source>
        <dbReference type="ARBA" id="ARBA00022729"/>
    </source>
</evidence>
<dbReference type="Gene3D" id="3.20.20.80">
    <property type="entry name" value="Glycosidases"/>
    <property type="match status" value="1"/>
</dbReference>
<name>A0A7C4TFZ3_UNCW3</name>
<organism evidence="3">
    <name type="scientific">candidate division WOR-3 bacterium</name>
    <dbReference type="NCBI Taxonomy" id="2052148"/>
    <lineage>
        <taxon>Bacteria</taxon>
        <taxon>Bacteria division WOR-3</taxon>
    </lineage>
</organism>
<protein>
    <recommendedName>
        <fullName evidence="2">Glycosyl hydrolase-like 10 domain-containing protein</fullName>
    </recommendedName>
</protein>